<feature type="transmembrane region" description="Helical" evidence="7">
    <location>
        <begin position="25"/>
        <end position="50"/>
    </location>
</feature>
<organism evidence="10 11">
    <name type="scientific">Photobacterium aquimaris</name>
    <dbReference type="NCBI Taxonomy" id="512643"/>
    <lineage>
        <taxon>Bacteria</taxon>
        <taxon>Pseudomonadati</taxon>
        <taxon>Pseudomonadota</taxon>
        <taxon>Gammaproteobacteria</taxon>
        <taxon>Vibrionales</taxon>
        <taxon>Vibrionaceae</taxon>
        <taxon>Photobacterium</taxon>
    </lineage>
</organism>
<dbReference type="SMART" id="SM00382">
    <property type="entry name" value="AAA"/>
    <property type="match status" value="1"/>
</dbReference>
<dbReference type="GO" id="GO:0005524">
    <property type="term" value="F:ATP binding"/>
    <property type="evidence" value="ECO:0007669"/>
    <property type="project" value="UniProtKB-KW"/>
</dbReference>
<dbReference type="GO" id="GO:0034040">
    <property type="term" value="F:ATPase-coupled lipid transmembrane transporter activity"/>
    <property type="evidence" value="ECO:0007669"/>
    <property type="project" value="TreeGrafter"/>
</dbReference>
<keyword evidence="4 10" id="KW-0067">ATP-binding</keyword>
<dbReference type="Proteomes" id="UP000196485">
    <property type="component" value="Unassembled WGS sequence"/>
</dbReference>
<evidence type="ECO:0000256" key="5">
    <source>
        <dbReference type="ARBA" id="ARBA00022989"/>
    </source>
</evidence>
<accession>A0A1Y6KTN4</accession>
<dbReference type="PROSITE" id="PS50893">
    <property type="entry name" value="ABC_TRANSPORTER_2"/>
    <property type="match status" value="1"/>
</dbReference>
<dbReference type="InterPro" id="IPR003439">
    <property type="entry name" value="ABC_transporter-like_ATP-bd"/>
</dbReference>
<dbReference type="InterPro" id="IPR036640">
    <property type="entry name" value="ABC1_TM_sf"/>
</dbReference>
<feature type="transmembrane region" description="Helical" evidence="7">
    <location>
        <begin position="162"/>
        <end position="179"/>
    </location>
</feature>
<evidence type="ECO:0000256" key="2">
    <source>
        <dbReference type="ARBA" id="ARBA00022692"/>
    </source>
</evidence>
<dbReference type="PROSITE" id="PS50929">
    <property type="entry name" value="ABC_TM1F"/>
    <property type="match status" value="1"/>
</dbReference>
<dbReference type="EC" id="3.6.3.-" evidence="10"/>
<protein>
    <submittedName>
        <fullName evidence="10">Putative multidrug export ATP-binding/permease protein</fullName>
        <ecNumber evidence="10">3.6.3.-</ecNumber>
    </submittedName>
</protein>
<dbReference type="SUPFAM" id="SSF90123">
    <property type="entry name" value="ABC transporter transmembrane region"/>
    <property type="match status" value="1"/>
</dbReference>
<keyword evidence="10" id="KW-0378">Hydrolase</keyword>
<keyword evidence="3" id="KW-0547">Nucleotide-binding</keyword>
<keyword evidence="2 7" id="KW-0812">Transmembrane</keyword>
<name>A0A1Y6KTN4_9GAMM</name>
<dbReference type="GO" id="GO:0005886">
    <property type="term" value="C:plasma membrane"/>
    <property type="evidence" value="ECO:0007669"/>
    <property type="project" value="UniProtKB-SubCell"/>
</dbReference>
<dbReference type="InterPro" id="IPR003593">
    <property type="entry name" value="AAA+_ATPase"/>
</dbReference>
<dbReference type="SUPFAM" id="SSF52540">
    <property type="entry name" value="P-loop containing nucleoside triphosphate hydrolases"/>
    <property type="match status" value="1"/>
</dbReference>
<reference evidence="11" key="1">
    <citation type="submission" date="2017-06" db="EMBL/GenBank/DDBJ databases">
        <authorList>
            <person name="Rodrigo-Torres L."/>
            <person name="Arahal R. D."/>
            <person name="Lucena T."/>
        </authorList>
    </citation>
    <scope>NUCLEOTIDE SEQUENCE [LARGE SCALE GENOMIC DNA]</scope>
    <source>
        <strain evidence="11">type strain: CECT 9192</strain>
    </source>
</reference>
<evidence type="ECO:0000313" key="10">
    <source>
        <dbReference type="EMBL" id="SMY15539.1"/>
    </source>
</evidence>
<evidence type="ECO:0000259" key="9">
    <source>
        <dbReference type="PROSITE" id="PS50929"/>
    </source>
</evidence>
<dbReference type="InterPro" id="IPR027417">
    <property type="entry name" value="P-loop_NTPase"/>
</dbReference>
<evidence type="ECO:0000256" key="6">
    <source>
        <dbReference type="ARBA" id="ARBA00023136"/>
    </source>
</evidence>
<keyword evidence="6 7" id="KW-0472">Membrane</keyword>
<dbReference type="PROSITE" id="PS00211">
    <property type="entry name" value="ABC_TRANSPORTER_1"/>
    <property type="match status" value="1"/>
</dbReference>
<dbReference type="Pfam" id="PF00664">
    <property type="entry name" value="ABC_membrane"/>
    <property type="match status" value="1"/>
</dbReference>
<evidence type="ECO:0000256" key="4">
    <source>
        <dbReference type="ARBA" id="ARBA00022840"/>
    </source>
</evidence>
<evidence type="ECO:0000256" key="7">
    <source>
        <dbReference type="SAM" id="Phobius"/>
    </source>
</evidence>
<dbReference type="Pfam" id="PF00005">
    <property type="entry name" value="ABC_tran"/>
    <property type="match status" value="1"/>
</dbReference>
<evidence type="ECO:0000256" key="3">
    <source>
        <dbReference type="ARBA" id="ARBA00022741"/>
    </source>
</evidence>
<feature type="transmembrane region" description="Helical" evidence="7">
    <location>
        <begin position="70"/>
        <end position="93"/>
    </location>
</feature>
<dbReference type="PANTHER" id="PTHR24221:SF233">
    <property type="entry name" value="ATP-BINDING_PERMEASE FUSION ABC TRANSPORTER-RELATED"/>
    <property type="match status" value="1"/>
</dbReference>
<evidence type="ECO:0000313" key="11">
    <source>
        <dbReference type="Proteomes" id="UP000196485"/>
    </source>
</evidence>
<evidence type="ECO:0000259" key="8">
    <source>
        <dbReference type="PROSITE" id="PS50893"/>
    </source>
</evidence>
<dbReference type="FunFam" id="3.40.50.300:FF:001492">
    <property type="entry name" value="ABC transporter ATP-binding protein/permease"/>
    <property type="match status" value="1"/>
</dbReference>
<dbReference type="InterPro" id="IPR039421">
    <property type="entry name" value="Type_1_exporter"/>
</dbReference>
<dbReference type="InterPro" id="IPR011527">
    <property type="entry name" value="ABC1_TM_dom"/>
</dbReference>
<dbReference type="Gene3D" id="3.40.50.300">
    <property type="entry name" value="P-loop containing nucleotide triphosphate hydrolases"/>
    <property type="match status" value="1"/>
</dbReference>
<keyword evidence="11" id="KW-1185">Reference proteome</keyword>
<dbReference type="InterPro" id="IPR017871">
    <property type="entry name" value="ABC_transporter-like_CS"/>
</dbReference>
<dbReference type="AlphaFoldDB" id="A0A1Y6KTN4"/>
<dbReference type="PANTHER" id="PTHR24221">
    <property type="entry name" value="ATP-BINDING CASSETTE SUB-FAMILY B"/>
    <property type="match status" value="1"/>
</dbReference>
<feature type="transmembrane region" description="Helical" evidence="7">
    <location>
        <begin position="185"/>
        <end position="202"/>
    </location>
</feature>
<comment type="subcellular location">
    <subcellularLocation>
        <location evidence="1">Cell membrane</location>
        <topology evidence="1">Multi-pass membrane protein</topology>
    </subcellularLocation>
</comment>
<keyword evidence="5 7" id="KW-1133">Transmembrane helix</keyword>
<proteinExistence type="predicted"/>
<feature type="domain" description="ABC transmembrane type-1" evidence="9">
    <location>
        <begin position="26"/>
        <end position="317"/>
    </location>
</feature>
<sequence length="617" mass="68718">MKEKNHLMINWSWLLQQAKSHKPRLIVANIIAVIATLISVPIPLLMPLMVDEVLLHKPGEGITYLNALLPFAWHNATGYIILVLVLVVLMRTFSQALNILQSRQFTLVSKDITYNLRQHLLDKLGRISMRQYEERGSGGISSHLITDVETIDKFVGDTLSRFIIGLLTVVGTAGVLLWLDWKLGLFILIINPIVVYASKLMGSRVKNLKHKENQSYETFQHRLIEVLDGLYQLRASNRERDFLEQLKGNASDIRHSADKYAWQSEAAGRVSFLLFLIGFEIFRAAAMLMVLFSNLTIGEMLAVFSYLWFMLGPIQELLGIQFAWYGASAAMQRLNSLLALEEETRPPATVNPFNDEQTIAIEIRNLHFSYDNDKEVLCGLNLNIPAGKRVALVGASGGGKSTLIQLLLGIYQKSSGDILINGHPIEAVSYEALREKMAVVLQQPVLFNETLRHNLTLGGSFSDDELWRALDIAQLTDVTERLTHGLNTEIGRQGIRLSGGQRQRLAIARMILSNPEFVILDEATSALDTSTEAALHNALNTFLKNKTTLIVAHRLSAVKQADIIYVLEDGLVSQSGTHVELVNTQGLYQTLYGSIQSADVTTNSIVSHEAVASINTK</sequence>
<dbReference type="GO" id="GO:0140359">
    <property type="term" value="F:ABC-type transporter activity"/>
    <property type="evidence" value="ECO:0007669"/>
    <property type="project" value="InterPro"/>
</dbReference>
<dbReference type="GO" id="GO:0016887">
    <property type="term" value="F:ATP hydrolysis activity"/>
    <property type="evidence" value="ECO:0007669"/>
    <property type="project" value="InterPro"/>
</dbReference>
<gene>
    <name evidence="10" type="ORF">PAQU9191_00762</name>
</gene>
<feature type="domain" description="ABC transporter" evidence="8">
    <location>
        <begin position="361"/>
        <end position="594"/>
    </location>
</feature>
<dbReference type="Gene3D" id="1.20.1560.10">
    <property type="entry name" value="ABC transporter type 1, transmembrane domain"/>
    <property type="match status" value="1"/>
</dbReference>
<dbReference type="CDD" id="cd07346">
    <property type="entry name" value="ABC_6TM_exporters"/>
    <property type="match status" value="1"/>
</dbReference>
<dbReference type="EMBL" id="FYAH01000001">
    <property type="protein sequence ID" value="SMY15539.1"/>
    <property type="molecule type" value="Genomic_DNA"/>
</dbReference>
<evidence type="ECO:0000256" key="1">
    <source>
        <dbReference type="ARBA" id="ARBA00004651"/>
    </source>
</evidence>